<proteinExistence type="predicted"/>
<protein>
    <submittedName>
        <fullName evidence="1">Uncharacterized protein</fullName>
    </submittedName>
</protein>
<comment type="caution">
    <text evidence="1">The sequence shown here is derived from an EMBL/GenBank/DDBJ whole genome shotgun (WGS) entry which is preliminary data.</text>
</comment>
<evidence type="ECO:0000313" key="2">
    <source>
        <dbReference type="Proteomes" id="UP000695562"/>
    </source>
</evidence>
<sequence>MKIRDIEIIVEGKNFYPGSYTQDTRLKEEDDHEVKQHQIKEHSRNNSADLFMHIYRNITIKRHIFSFIHRDLVPFYKYSDIHSLRWILNYGSTQLFVDKVKRNEYLSDILYLSNRLNTFKSINDIEFYTIFKHRYRRYLLDTTMTNVRTFLDTIFNNNKDNNIIENINDNSNKQPIDINELGVKALIEDFKNNREKTAYYLKRALESKHFLLAKYVVDEWLVNNNENDKQTILNDLKGYVLYMVDKEIIQYFCNNIETNNRNHLTIGIEGILYHDDFEEIMKLLEKSGMVNKNDTKYSQNHSKTKRVMKYFIENGYKYNLLFTSIFSTITYGTDDQFAGLSLVLDHFEYTDHDLDCLVNYSDRKRSHLIFGEIFKRFTIDQVREQYPKTYENYQYYKSMYNEFYSPNPKSSDNQQSLPPQEQYQIQKTVTYLCRGGVMSCIRRLVGKYQNDSNMLTIIFNEIFRHSHLHVLKMLVNEYRHVIDGYFSQTKINDLFTLLGTGKQESVSLEIFDFLIDKLRFLPSKYFFKLDKIQNILLASYFACKVPPQQQTPCISKEDIIDYQKKSFLPPLTLYKM</sequence>
<dbReference type="AlphaFoldDB" id="A0A8J4PM39"/>
<organism evidence="1 2">
    <name type="scientific">Polysphondylium violaceum</name>
    <dbReference type="NCBI Taxonomy" id="133409"/>
    <lineage>
        <taxon>Eukaryota</taxon>
        <taxon>Amoebozoa</taxon>
        <taxon>Evosea</taxon>
        <taxon>Eumycetozoa</taxon>
        <taxon>Dictyostelia</taxon>
        <taxon>Dictyosteliales</taxon>
        <taxon>Dictyosteliaceae</taxon>
        <taxon>Polysphondylium</taxon>
    </lineage>
</organism>
<keyword evidence="2" id="KW-1185">Reference proteome</keyword>
<gene>
    <name evidence="1" type="ORF">CYY_009105</name>
</gene>
<dbReference type="OrthoDB" id="24485at2759"/>
<accession>A0A8J4PM39</accession>
<dbReference type="EMBL" id="AJWJ01000637">
    <property type="protein sequence ID" value="KAF2069579.1"/>
    <property type="molecule type" value="Genomic_DNA"/>
</dbReference>
<reference evidence="1" key="1">
    <citation type="submission" date="2020-01" db="EMBL/GenBank/DDBJ databases">
        <title>Development of genomics and gene disruption for Polysphondylium violaceum indicates a role for the polyketide synthase stlB in stalk morphogenesis.</title>
        <authorList>
            <person name="Narita B."/>
            <person name="Kawabe Y."/>
            <person name="Kin K."/>
            <person name="Saito T."/>
            <person name="Gibbs R."/>
            <person name="Kuspa A."/>
            <person name="Muzny D."/>
            <person name="Queller D."/>
            <person name="Richards S."/>
            <person name="Strassman J."/>
            <person name="Sucgang R."/>
            <person name="Worley K."/>
            <person name="Schaap P."/>
        </authorList>
    </citation>
    <scope>NUCLEOTIDE SEQUENCE</scope>
    <source>
        <strain evidence="1">QSvi11</strain>
    </source>
</reference>
<dbReference type="Proteomes" id="UP000695562">
    <property type="component" value="Unassembled WGS sequence"/>
</dbReference>
<name>A0A8J4PM39_9MYCE</name>
<evidence type="ECO:0000313" key="1">
    <source>
        <dbReference type="EMBL" id="KAF2069579.1"/>
    </source>
</evidence>